<reference evidence="1" key="2">
    <citation type="journal article" date="2015" name="Fish Shellfish Immunol.">
        <title>Early steps in the European eel (Anguilla anguilla)-Vibrio vulnificus interaction in the gills: Role of the RtxA13 toxin.</title>
        <authorList>
            <person name="Callol A."/>
            <person name="Pajuelo D."/>
            <person name="Ebbesson L."/>
            <person name="Teles M."/>
            <person name="MacKenzie S."/>
            <person name="Amaro C."/>
        </authorList>
    </citation>
    <scope>NUCLEOTIDE SEQUENCE</scope>
</reference>
<name>A0A0E9RAV8_ANGAN</name>
<proteinExistence type="predicted"/>
<sequence>MEQGISIPPVKNKTAFSEICTWCTNR</sequence>
<dbReference type="EMBL" id="GBXM01083099">
    <property type="protein sequence ID" value="JAH25478.1"/>
    <property type="molecule type" value="Transcribed_RNA"/>
</dbReference>
<organism evidence="1">
    <name type="scientific">Anguilla anguilla</name>
    <name type="common">European freshwater eel</name>
    <name type="synonym">Muraena anguilla</name>
    <dbReference type="NCBI Taxonomy" id="7936"/>
    <lineage>
        <taxon>Eukaryota</taxon>
        <taxon>Metazoa</taxon>
        <taxon>Chordata</taxon>
        <taxon>Craniata</taxon>
        <taxon>Vertebrata</taxon>
        <taxon>Euteleostomi</taxon>
        <taxon>Actinopterygii</taxon>
        <taxon>Neopterygii</taxon>
        <taxon>Teleostei</taxon>
        <taxon>Anguilliformes</taxon>
        <taxon>Anguillidae</taxon>
        <taxon>Anguilla</taxon>
    </lineage>
</organism>
<reference evidence="1" key="1">
    <citation type="submission" date="2014-11" db="EMBL/GenBank/DDBJ databases">
        <authorList>
            <person name="Amaro Gonzalez C."/>
        </authorList>
    </citation>
    <scope>NUCLEOTIDE SEQUENCE</scope>
</reference>
<dbReference type="AlphaFoldDB" id="A0A0E9RAV8"/>
<evidence type="ECO:0000313" key="1">
    <source>
        <dbReference type="EMBL" id="JAH25478.1"/>
    </source>
</evidence>
<protein>
    <submittedName>
        <fullName evidence="1">Uncharacterized protein</fullName>
    </submittedName>
</protein>
<accession>A0A0E9RAV8</accession>